<evidence type="ECO:0000256" key="4">
    <source>
        <dbReference type="ARBA" id="ARBA00013078"/>
    </source>
</evidence>
<dbReference type="Proteomes" id="UP000593591">
    <property type="component" value="Chromosome"/>
</dbReference>
<dbReference type="GO" id="GO:0008967">
    <property type="term" value="F:phosphoglycolate phosphatase activity"/>
    <property type="evidence" value="ECO:0007669"/>
    <property type="project" value="UniProtKB-EC"/>
</dbReference>
<gene>
    <name evidence="6" type="ORF">DYE49_09755</name>
    <name evidence="5" type="ORF">HNP77_001772</name>
</gene>
<dbReference type="GO" id="GO:0006281">
    <property type="term" value="P:DNA repair"/>
    <property type="evidence" value="ECO:0007669"/>
    <property type="project" value="TreeGrafter"/>
</dbReference>
<evidence type="ECO:0000256" key="2">
    <source>
        <dbReference type="ARBA" id="ARBA00004818"/>
    </source>
</evidence>
<dbReference type="CDD" id="cd01427">
    <property type="entry name" value="HAD_like"/>
    <property type="match status" value="1"/>
</dbReference>
<organism evidence="5 7">
    <name type="scientific">Treponema rectale</name>
    <dbReference type="NCBI Taxonomy" id="744512"/>
    <lineage>
        <taxon>Bacteria</taxon>
        <taxon>Pseudomonadati</taxon>
        <taxon>Spirochaetota</taxon>
        <taxon>Spirochaetia</taxon>
        <taxon>Spirochaetales</taxon>
        <taxon>Treponemataceae</taxon>
        <taxon>Treponema</taxon>
    </lineage>
</organism>
<comment type="pathway">
    <text evidence="2">Organic acid metabolism; glycolate biosynthesis; glycolate from 2-phosphoglycolate: step 1/1.</text>
</comment>
<dbReference type="Pfam" id="PF00702">
    <property type="entry name" value="Hydrolase"/>
    <property type="match status" value="1"/>
</dbReference>
<reference evidence="5 7" key="2">
    <citation type="submission" date="2020-08" db="EMBL/GenBank/DDBJ databases">
        <title>Genomic Encyclopedia of Type Strains, Phase IV (KMG-IV): sequencing the most valuable type-strain genomes for metagenomic binning, comparative biology and taxonomic classification.</title>
        <authorList>
            <person name="Goeker M."/>
        </authorList>
    </citation>
    <scope>NUCLEOTIDE SEQUENCE [LARGE SCALE GENOMIC DNA]</scope>
    <source>
        <strain evidence="5 7">DSM 103679</strain>
    </source>
</reference>
<comment type="similarity">
    <text evidence="3">Belongs to the HAD-like hydrolase superfamily. CbbY/CbbZ/Gph/YieH family.</text>
</comment>
<keyword evidence="7" id="KW-1185">Reference proteome</keyword>
<dbReference type="RefSeq" id="WP_184652810.1">
    <property type="nucleotide sequence ID" value="NZ_JACHFR010000002.1"/>
</dbReference>
<sequence length="213" mass="23873">MKIYKIPQILKTIIFDIDGTLYTSDEYVKEQVDVQIRHWSDVNGWPHEEGRKKIADFRAEWSRNHNGQKISLGNAFTHFGVDIETSIEWRNQLLKPELYIHENPAVTEVLKALKKKYFLIAVTNNPKTAAYNTLKAIGVEKIITEIIGLDSCKKSKPSEEVLSLACKTAGCSAEECLSVGDRFDIDLALPLEKGMGAVLVDGAEDLIELGKVI</sequence>
<reference evidence="6 8" key="1">
    <citation type="submission" date="2018-08" db="EMBL/GenBank/DDBJ databases">
        <title>The first complete genome of Treponema rectale (CHPAT), a commensal spirochete of the bovine rectum.</title>
        <authorList>
            <person name="Staton G.J."/>
            <person name="Clegg S.R."/>
            <person name="Carter S.D."/>
            <person name="Radford A.D."/>
            <person name="Darby A."/>
            <person name="Hall N."/>
            <person name="Birtles R.J."/>
            <person name="Evans N.J."/>
        </authorList>
    </citation>
    <scope>NUCLEOTIDE SEQUENCE [LARGE SCALE GENOMIC DNA]</scope>
    <source>
        <strain evidence="6 8">CHPA</strain>
    </source>
</reference>
<dbReference type="EC" id="3.1.3.18" evidence="4"/>
<evidence type="ECO:0000313" key="6">
    <source>
        <dbReference type="EMBL" id="QOS40717.1"/>
    </source>
</evidence>
<evidence type="ECO:0000256" key="3">
    <source>
        <dbReference type="ARBA" id="ARBA00006171"/>
    </source>
</evidence>
<dbReference type="PANTHER" id="PTHR43434">
    <property type="entry name" value="PHOSPHOGLYCOLATE PHOSPHATASE"/>
    <property type="match status" value="1"/>
</dbReference>
<name>A0A840SIS0_9SPIR</name>
<dbReference type="SFLD" id="SFLDG01129">
    <property type="entry name" value="C1.5:_HAD__Beta-PGM__Phosphata"/>
    <property type="match status" value="1"/>
</dbReference>
<dbReference type="Gene3D" id="1.10.150.520">
    <property type="match status" value="1"/>
</dbReference>
<dbReference type="Proteomes" id="UP000578697">
    <property type="component" value="Unassembled WGS sequence"/>
</dbReference>
<dbReference type="Gene3D" id="3.40.50.1000">
    <property type="entry name" value="HAD superfamily/HAD-like"/>
    <property type="match status" value="1"/>
</dbReference>
<dbReference type="InterPro" id="IPR023214">
    <property type="entry name" value="HAD_sf"/>
</dbReference>
<dbReference type="EMBL" id="CP031517">
    <property type="protein sequence ID" value="QOS40717.1"/>
    <property type="molecule type" value="Genomic_DNA"/>
</dbReference>
<comment type="catalytic activity">
    <reaction evidence="1">
        <text>2-phosphoglycolate + H2O = glycolate + phosphate</text>
        <dbReference type="Rhea" id="RHEA:14369"/>
        <dbReference type="ChEBI" id="CHEBI:15377"/>
        <dbReference type="ChEBI" id="CHEBI:29805"/>
        <dbReference type="ChEBI" id="CHEBI:43474"/>
        <dbReference type="ChEBI" id="CHEBI:58033"/>
        <dbReference type="EC" id="3.1.3.18"/>
    </reaction>
</comment>
<evidence type="ECO:0000313" key="7">
    <source>
        <dbReference type="Proteomes" id="UP000578697"/>
    </source>
</evidence>
<dbReference type="EMBL" id="JACHFR010000002">
    <property type="protein sequence ID" value="MBB5219403.1"/>
    <property type="molecule type" value="Genomic_DNA"/>
</dbReference>
<proteinExistence type="inferred from homology"/>
<dbReference type="PRINTS" id="PR00413">
    <property type="entry name" value="HADHALOGNASE"/>
</dbReference>
<accession>A0A840SIS0</accession>
<keyword evidence="5" id="KW-0378">Hydrolase</keyword>
<dbReference type="PANTHER" id="PTHR43434:SF1">
    <property type="entry name" value="PHOSPHOGLYCOLATE PHOSPHATASE"/>
    <property type="match status" value="1"/>
</dbReference>
<protein>
    <recommendedName>
        <fullName evidence="4">phosphoglycolate phosphatase</fullName>
        <ecNumber evidence="4">3.1.3.18</ecNumber>
    </recommendedName>
</protein>
<evidence type="ECO:0000313" key="8">
    <source>
        <dbReference type="Proteomes" id="UP000593591"/>
    </source>
</evidence>
<evidence type="ECO:0000313" key="5">
    <source>
        <dbReference type="EMBL" id="MBB5219403.1"/>
    </source>
</evidence>
<dbReference type="InterPro" id="IPR050155">
    <property type="entry name" value="HAD-like_hydrolase_sf"/>
</dbReference>
<dbReference type="AlphaFoldDB" id="A0A840SIS0"/>
<dbReference type="InterPro" id="IPR006439">
    <property type="entry name" value="HAD-SF_hydro_IA"/>
</dbReference>
<dbReference type="KEGG" id="trc:DYE49_09755"/>
<dbReference type="SUPFAM" id="SSF56784">
    <property type="entry name" value="HAD-like"/>
    <property type="match status" value="1"/>
</dbReference>
<evidence type="ECO:0000256" key="1">
    <source>
        <dbReference type="ARBA" id="ARBA00000830"/>
    </source>
</evidence>
<dbReference type="NCBIfam" id="TIGR01549">
    <property type="entry name" value="HAD-SF-IA-v1"/>
    <property type="match status" value="1"/>
</dbReference>
<dbReference type="SFLD" id="SFLDS00003">
    <property type="entry name" value="Haloacid_Dehalogenase"/>
    <property type="match status" value="1"/>
</dbReference>
<dbReference type="InterPro" id="IPR036412">
    <property type="entry name" value="HAD-like_sf"/>
</dbReference>